<organism evidence="1 2">
    <name type="scientific">Paramecium primaurelia</name>
    <dbReference type="NCBI Taxonomy" id="5886"/>
    <lineage>
        <taxon>Eukaryota</taxon>
        <taxon>Sar</taxon>
        <taxon>Alveolata</taxon>
        <taxon>Ciliophora</taxon>
        <taxon>Intramacronucleata</taxon>
        <taxon>Oligohymenophorea</taxon>
        <taxon>Peniculida</taxon>
        <taxon>Parameciidae</taxon>
        <taxon>Paramecium</taxon>
    </lineage>
</organism>
<name>A0A8S1JQ61_PARPR</name>
<keyword evidence="2" id="KW-1185">Reference proteome</keyword>
<comment type="caution">
    <text evidence="1">The sequence shown here is derived from an EMBL/GenBank/DDBJ whole genome shotgun (WGS) entry which is preliminary data.</text>
</comment>
<sequence>MQQAIPSLTPEIKYRLEEQGFQPFKYRPLPDYANPHTLSYWLTNAGLGALCLIGRHYASQQQSIRILWSTAAIAIPLYAIATNAKLDGLRQNNFYRKTLDDRLELHPLTRRAWERAKETNKGYQDQLREQIATLEAELRK</sequence>
<dbReference type="OMA" id="GRHYASQ"/>
<dbReference type="Proteomes" id="UP000688137">
    <property type="component" value="Unassembled WGS sequence"/>
</dbReference>
<evidence type="ECO:0000313" key="1">
    <source>
        <dbReference type="EMBL" id="CAD8044301.1"/>
    </source>
</evidence>
<dbReference type="EMBL" id="CAJJDM010000003">
    <property type="protein sequence ID" value="CAD8044301.1"/>
    <property type="molecule type" value="Genomic_DNA"/>
</dbReference>
<reference evidence="1" key="1">
    <citation type="submission" date="2021-01" db="EMBL/GenBank/DDBJ databases">
        <authorList>
            <consortium name="Genoscope - CEA"/>
            <person name="William W."/>
        </authorList>
    </citation>
    <scope>NUCLEOTIDE SEQUENCE</scope>
</reference>
<dbReference type="AlphaFoldDB" id="A0A8S1JQ61"/>
<accession>A0A8S1JQ61</accession>
<evidence type="ECO:0000313" key="2">
    <source>
        <dbReference type="Proteomes" id="UP000688137"/>
    </source>
</evidence>
<protein>
    <submittedName>
        <fullName evidence="1">Uncharacterized protein</fullName>
    </submittedName>
</protein>
<gene>
    <name evidence="1" type="ORF">PPRIM_AZ9-3.1.T0060383</name>
</gene>
<proteinExistence type="predicted"/>